<evidence type="ECO:0000256" key="1">
    <source>
        <dbReference type="SAM" id="MobiDB-lite"/>
    </source>
</evidence>
<feature type="region of interest" description="Disordered" evidence="1">
    <location>
        <begin position="18"/>
        <end position="37"/>
    </location>
</feature>
<keyword evidence="3" id="KW-1185">Reference proteome</keyword>
<feature type="compositionally biased region" description="Polar residues" evidence="1">
    <location>
        <begin position="90"/>
        <end position="101"/>
    </location>
</feature>
<organism evidence="2 3">
    <name type="scientific">Acidovorax soli</name>
    <dbReference type="NCBI Taxonomy" id="592050"/>
    <lineage>
        <taxon>Bacteria</taxon>
        <taxon>Pseudomonadati</taxon>
        <taxon>Pseudomonadota</taxon>
        <taxon>Betaproteobacteria</taxon>
        <taxon>Burkholderiales</taxon>
        <taxon>Comamonadaceae</taxon>
        <taxon>Acidovorax</taxon>
    </lineage>
</organism>
<sequence>MTHAHEVSDAALATALPARAPSSVPPTDAAPAASDSVGSPWLKLSATAAASAALAACGGGEAEAEAPQALRQADNAPHVPLLGDMGGSGSFRSDQAASRTPTPDELMDWAEMVFPQYFDSHQATITNGALVFRYYSGTRNYLGVYQGNVVVLGPPTNNAVVNVGALASFGEAVFSSGRPLNDPEAARFLLQAGFAATTQDIATVRSIGFDAWLNSQFNAPIGISGWEWLNQRGYATVDNSTAYYDNTYPGDCMIWSQLMTSPDSLRKRVALALSEIFVVSLSGLDFNWRSHAIAHYWDTLVTHSFGNFRNLLQDVSLNPAMGYYLNTRGNQKENAATGRQPDENYAREVMQLMSIGLVMLNIDGTVRRDGTGQPIESYSQSDVTNLARVFTGYDYNQSLNQQGTVPGTTRTIPNTAFTRLSMSLNASLHSNLAVSFLGTNIPANTPGATALAMAMDTLFYHGNVAPFICKQLIQRLVTSNPSPDYVARVATVFNNNGASVRGDLKAVVRAILLDDEARSSAGLTQPGFGKLREPMLRLVQWGRTFNISSAFGSWKIGDTSSAASRLGQSPLRSPSVFNFFRPGYVPPSTALAQAGAVAPEFQLVNESSVGGYLNYMQGVIRNGIYVNAPDVPFNSSNGTNGYDIKALYTHEMVLVVDPDALVARINLLMCAGQLSAATVKLISDAIKATPVTAASTDAVKLNRIAAAIFLVMASAEYLIQK</sequence>
<feature type="region of interest" description="Disordered" evidence="1">
    <location>
        <begin position="77"/>
        <end position="102"/>
    </location>
</feature>
<gene>
    <name evidence="2" type="ORF">HNP48_000030</name>
</gene>
<evidence type="ECO:0000313" key="3">
    <source>
        <dbReference type="Proteomes" id="UP000575083"/>
    </source>
</evidence>
<dbReference type="RefSeq" id="WP_184854832.1">
    <property type="nucleotide sequence ID" value="NZ_JACHLK010000001.1"/>
</dbReference>
<dbReference type="PANTHER" id="PTHR43737:SF1">
    <property type="entry name" value="DUF1501 DOMAIN-CONTAINING PROTEIN"/>
    <property type="match status" value="1"/>
</dbReference>
<comment type="caution">
    <text evidence="2">The sequence shown here is derived from an EMBL/GenBank/DDBJ whole genome shotgun (WGS) entry which is preliminary data.</text>
</comment>
<protein>
    <submittedName>
        <fullName evidence="2">Uncharacterized protein (DUF1800 family)</fullName>
    </submittedName>
</protein>
<name>A0A7X0P8U4_9BURK</name>
<dbReference type="Proteomes" id="UP000575083">
    <property type="component" value="Unassembled WGS sequence"/>
</dbReference>
<dbReference type="EMBL" id="JACHLK010000001">
    <property type="protein sequence ID" value="MBB6557366.1"/>
    <property type="molecule type" value="Genomic_DNA"/>
</dbReference>
<dbReference type="PANTHER" id="PTHR43737">
    <property type="entry name" value="BLL7424 PROTEIN"/>
    <property type="match status" value="1"/>
</dbReference>
<dbReference type="Pfam" id="PF08811">
    <property type="entry name" value="DUF1800"/>
    <property type="match status" value="1"/>
</dbReference>
<proteinExistence type="predicted"/>
<dbReference type="AlphaFoldDB" id="A0A7X0P8U4"/>
<dbReference type="InterPro" id="IPR014917">
    <property type="entry name" value="DUF1800"/>
</dbReference>
<reference evidence="2 3" key="1">
    <citation type="submission" date="2020-08" db="EMBL/GenBank/DDBJ databases">
        <title>Functional genomics of gut bacteria from endangered species of beetles.</title>
        <authorList>
            <person name="Carlos-Shanley C."/>
        </authorList>
    </citation>
    <scope>NUCLEOTIDE SEQUENCE [LARGE SCALE GENOMIC DNA]</scope>
    <source>
        <strain evidence="2 3">S00198</strain>
    </source>
</reference>
<evidence type="ECO:0000313" key="2">
    <source>
        <dbReference type="EMBL" id="MBB6557366.1"/>
    </source>
</evidence>
<accession>A0A7X0P8U4</accession>